<dbReference type="Proteomes" id="UP000320839">
    <property type="component" value="Chromosome"/>
</dbReference>
<dbReference type="InterPro" id="IPR000182">
    <property type="entry name" value="GNAT_dom"/>
</dbReference>
<evidence type="ECO:0000313" key="3">
    <source>
        <dbReference type="Proteomes" id="UP000320839"/>
    </source>
</evidence>
<dbReference type="OrthoDB" id="9795206at2"/>
<sequence length="181" mass="20741">METSRLILRQWCDDDVAPFADLNNDPQVMKYFPSTLTYEQSAQMVEDIRKHFEQYGFGLWAVEIKDQAKFAGFIGLAVPQFTAFFTPCIEIGWRLAAPFWNQGYATEGARAVLDYGFDECNLNQVVSFTVPDNIASRRVMENIGMSYIDNFDHPGLPDNDPLQRHVLYCITRAERDALQPN</sequence>
<protein>
    <recommendedName>
        <fullName evidence="1">N-acetyltransferase domain-containing protein</fullName>
    </recommendedName>
</protein>
<dbReference type="EMBL" id="CP036317">
    <property type="protein sequence ID" value="QDV15564.1"/>
    <property type="molecule type" value="Genomic_DNA"/>
</dbReference>
<dbReference type="PROSITE" id="PS51186">
    <property type="entry name" value="GNAT"/>
    <property type="match status" value="1"/>
</dbReference>
<evidence type="ECO:0000259" key="1">
    <source>
        <dbReference type="PROSITE" id="PS51186"/>
    </source>
</evidence>
<dbReference type="RefSeq" id="WP_145453631.1">
    <property type="nucleotide sequence ID" value="NZ_CP036317.1"/>
</dbReference>
<dbReference type="InterPro" id="IPR051531">
    <property type="entry name" value="N-acetyltransferase"/>
</dbReference>
<proteinExistence type="predicted"/>
<dbReference type="Gene3D" id="3.40.630.30">
    <property type="match status" value="1"/>
</dbReference>
<dbReference type="GO" id="GO:0016747">
    <property type="term" value="F:acyltransferase activity, transferring groups other than amino-acyl groups"/>
    <property type="evidence" value="ECO:0007669"/>
    <property type="project" value="InterPro"/>
</dbReference>
<dbReference type="AlphaFoldDB" id="A0A518FGU9"/>
<organism evidence="2 3">
    <name type="scientific">Gimesia panareensis</name>
    <dbReference type="NCBI Taxonomy" id="2527978"/>
    <lineage>
        <taxon>Bacteria</taxon>
        <taxon>Pseudomonadati</taxon>
        <taxon>Planctomycetota</taxon>
        <taxon>Planctomycetia</taxon>
        <taxon>Planctomycetales</taxon>
        <taxon>Planctomycetaceae</taxon>
        <taxon>Gimesia</taxon>
    </lineage>
</organism>
<accession>A0A518FGU9</accession>
<gene>
    <name evidence="2" type="ORF">Pan153_01780</name>
</gene>
<name>A0A518FGU9_9PLAN</name>
<dbReference type="InterPro" id="IPR016181">
    <property type="entry name" value="Acyl_CoA_acyltransferase"/>
</dbReference>
<feature type="domain" description="N-acetyltransferase" evidence="1">
    <location>
        <begin position="6"/>
        <end position="173"/>
    </location>
</feature>
<evidence type="ECO:0000313" key="2">
    <source>
        <dbReference type="EMBL" id="QDV15564.1"/>
    </source>
</evidence>
<dbReference type="PANTHER" id="PTHR43792:SF1">
    <property type="entry name" value="N-ACETYLTRANSFERASE DOMAIN-CONTAINING PROTEIN"/>
    <property type="match status" value="1"/>
</dbReference>
<dbReference type="SUPFAM" id="SSF55729">
    <property type="entry name" value="Acyl-CoA N-acyltransferases (Nat)"/>
    <property type="match status" value="1"/>
</dbReference>
<reference evidence="2 3" key="1">
    <citation type="submission" date="2019-02" db="EMBL/GenBank/DDBJ databases">
        <title>Deep-cultivation of Planctomycetes and their phenomic and genomic characterization uncovers novel biology.</title>
        <authorList>
            <person name="Wiegand S."/>
            <person name="Jogler M."/>
            <person name="Boedeker C."/>
            <person name="Pinto D."/>
            <person name="Vollmers J."/>
            <person name="Rivas-Marin E."/>
            <person name="Kohn T."/>
            <person name="Peeters S.H."/>
            <person name="Heuer A."/>
            <person name="Rast P."/>
            <person name="Oberbeckmann S."/>
            <person name="Bunk B."/>
            <person name="Jeske O."/>
            <person name="Meyerdierks A."/>
            <person name="Storesund J.E."/>
            <person name="Kallscheuer N."/>
            <person name="Luecker S."/>
            <person name="Lage O.M."/>
            <person name="Pohl T."/>
            <person name="Merkel B.J."/>
            <person name="Hornburger P."/>
            <person name="Mueller R.-W."/>
            <person name="Bruemmer F."/>
            <person name="Labrenz M."/>
            <person name="Spormann A.M."/>
            <person name="Op den Camp H."/>
            <person name="Overmann J."/>
            <person name="Amann R."/>
            <person name="Jetten M.S.M."/>
            <person name="Mascher T."/>
            <person name="Medema M.H."/>
            <person name="Devos D.P."/>
            <person name="Kaster A.-K."/>
            <person name="Ovreas L."/>
            <person name="Rohde M."/>
            <person name="Galperin M.Y."/>
            <person name="Jogler C."/>
        </authorList>
    </citation>
    <scope>NUCLEOTIDE SEQUENCE [LARGE SCALE GENOMIC DNA]</scope>
    <source>
        <strain evidence="2 3">Pan153</strain>
    </source>
</reference>
<dbReference type="Pfam" id="PF13302">
    <property type="entry name" value="Acetyltransf_3"/>
    <property type="match status" value="1"/>
</dbReference>
<dbReference type="PANTHER" id="PTHR43792">
    <property type="entry name" value="GNAT FAMILY, PUTATIVE (AFU_ORTHOLOGUE AFUA_3G00765)-RELATED-RELATED"/>
    <property type="match status" value="1"/>
</dbReference>